<dbReference type="Proteomes" id="UP001334084">
    <property type="component" value="Chromosome 2"/>
</dbReference>
<proteinExistence type="predicted"/>
<name>A0AAX4J9I3_9MICR</name>
<dbReference type="RefSeq" id="XP_065328770.1">
    <property type="nucleotide sequence ID" value="XM_065472698.1"/>
</dbReference>
<evidence type="ECO:0000313" key="2">
    <source>
        <dbReference type="Proteomes" id="UP001334084"/>
    </source>
</evidence>
<dbReference type="AlphaFoldDB" id="A0AAX4J9I3"/>
<dbReference type="EMBL" id="CP142727">
    <property type="protein sequence ID" value="WUR02625.1"/>
    <property type="molecule type" value="Genomic_DNA"/>
</dbReference>
<dbReference type="KEGG" id="vnx:VNE69_02149"/>
<dbReference type="GeneID" id="90540439"/>
<evidence type="ECO:0000313" key="1">
    <source>
        <dbReference type="EMBL" id="WUR02625.1"/>
    </source>
</evidence>
<keyword evidence="2" id="KW-1185">Reference proteome</keyword>
<sequence length="300" mass="35518">MFSFILFIHCSSYISNTNEINREVLFVECIEPTIDVMAILAEGVNIASQEEIEDPTIELLFEFLIKGGNLEDYEKSILMAQRHNKTDNVDNYKIIKPKNISTNLISQLDEMKEKFDCIKNEFHVRFTNNYNIEVKIESNNEEIKEINDNRRYLRKLFNNYHKELSDNTENIKYDLIVLGFPENLFLISALDFIKDVCDFVIPKKNNLSLYYNSGNLIKQFELEVWKIKELTENINIPSLIDSMINTFKNKTNEYKEIFNDLGWLKLSFNRFYTHKEEICSQLLKICQKIQKLIVIKEYLP</sequence>
<reference evidence="1" key="1">
    <citation type="journal article" date="2024" name="BMC Genomics">
        <title>Functional annotation of a divergent genome using sequence and structure-based similarity.</title>
        <authorList>
            <person name="Svedberg D."/>
            <person name="Winiger R.R."/>
            <person name="Berg A."/>
            <person name="Sharma H."/>
            <person name="Tellgren-Roth C."/>
            <person name="Debrunner-Vossbrinck B.A."/>
            <person name="Vossbrinck C.R."/>
            <person name="Barandun J."/>
        </authorList>
    </citation>
    <scope>NUCLEOTIDE SEQUENCE</scope>
    <source>
        <strain evidence="1">Illinois isolate</strain>
    </source>
</reference>
<accession>A0AAX4J9I3</accession>
<protein>
    <submittedName>
        <fullName evidence="1">Uncharacterized protein</fullName>
    </submittedName>
</protein>
<gene>
    <name evidence="1" type="ORF">VNE69_02149</name>
</gene>
<organism evidence="1 2">
    <name type="scientific">Vairimorpha necatrix</name>
    <dbReference type="NCBI Taxonomy" id="6039"/>
    <lineage>
        <taxon>Eukaryota</taxon>
        <taxon>Fungi</taxon>
        <taxon>Fungi incertae sedis</taxon>
        <taxon>Microsporidia</taxon>
        <taxon>Nosematidae</taxon>
        <taxon>Vairimorpha</taxon>
    </lineage>
</organism>